<dbReference type="HOGENOM" id="CLU_1677887_0_0_1"/>
<proteinExistence type="predicted"/>
<dbReference type="InParanoid" id="H6BKB3"/>
<dbReference type="GeneID" id="20305397"/>
<protein>
    <submittedName>
        <fullName evidence="1">Uncharacterized protein</fullName>
    </submittedName>
</protein>
<keyword evidence="2" id="KW-1185">Reference proteome</keyword>
<dbReference type="AlphaFoldDB" id="H6BKB3"/>
<organism evidence="1 2">
    <name type="scientific">Exophiala dermatitidis (strain ATCC 34100 / CBS 525.76 / NIH/UT8656)</name>
    <name type="common">Black yeast</name>
    <name type="synonym">Wangiella dermatitidis</name>
    <dbReference type="NCBI Taxonomy" id="858893"/>
    <lineage>
        <taxon>Eukaryota</taxon>
        <taxon>Fungi</taxon>
        <taxon>Dikarya</taxon>
        <taxon>Ascomycota</taxon>
        <taxon>Pezizomycotina</taxon>
        <taxon>Eurotiomycetes</taxon>
        <taxon>Chaetothyriomycetidae</taxon>
        <taxon>Chaetothyriales</taxon>
        <taxon>Herpotrichiellaceae</taxon>
        <taxon>Exophiala</taxon>
    </lineage>
</organism>
<name>H6BKB3_EXODN</name>
<evidence type="ECO:0000313" key="2">
    <source>
        <dbReference type="Proteomes" id="UP000007304"/>
    </source>
</evidence>
<sequence length="157" mass="17391">MARLFARMPTSLLSLATFLLTMLTSIFTFPRLVARRTTCMGAALQHFATDQTAKHICPPAGLIFECFLSAKTIFLSQKRTFRTILLIWVAIMRNLRMAAILRPRARKVAWRRLSTTGEGSLKYSPTATAGYVIKNGLFTAATRSTVAQVCTVVVAAF</sequence>
<accession>H6BKB3</accession>
<dbReference type="Proteomes" id="UP000007304">
    <property type="component" value="Unassembled WGS sequence"/>
</dbReference>
<gene>
    <name evidence="1" type="ORF">HMPREF1120_00758</name>
</gene>
<reference evidence="1" key="1">
    <citation type="submission" date="2011-07" db="EMBL/GenBank/DDBJ databases">
        <title>The Genome Sequence of Exophiala (Wangiella) dermatitidis NIH/UT8656.</title>
        <authorList>
            <consortium name="The Broad Institute Genome Sequencing Platform"/>
            <person name="Cuomo C."/>
            <person name="Wang Z."/>
            <person name="Hunicke-Smith S."/>
            <person name="Szanislo P.J."/>
            <person name="Earl A."/>
            <person name="Young S.K."/>
            <person name="Zeng Q."/>
            <person name="Gargeya S."/>
            <person name="Fitzgerald M."/>
            <person name="Haas B."/>
            <person name="Abouelleil A."/>
            <person name="Alvarado L."/>
            <person name="Arachchi H.M."/>
            <person name="Berlin A."/>
            <person name="Brown A."/>
            <person name="Chapman S.B."/>
            <person name="Chen Z."/>
            <person name="Dunbar C."/>
            <person name="Freedman E."/>
            <person name="Gearin G."/>
            <person name="Gellesch M."/>
            <person name="Goldberg J."/>
            <person name="Griggs A."/>
            <person name="Gujja S."/>
            <person name="Heiman D."/>
            <person name="Howarth C."/>
            <person name="Larson L."/>
            <person name="Lui A."/>
            <person name="MacDonald P.J.P."/>
            <person name="Montmayeur A."/>
            <person name="Murphy C."/>
            <person name="Neiman D."/>
            <person name="Pearson M."/>
            <person name="Priest M."/>
            <person name="Roberts A."/>
            <person name="Saif S."/>
            <person name="Shea T."/>
            <person name="Shenoy N."/>
            <person name="Sisk P."/>
            <person name="Stolte C."/>
            <person name="Sykes S."/>
            <person name="Wortman J."/>
            <person name="Nusbaum C."/>
            <person name="Birren B."/>
        </authorList>
    </citation>
    <scope>NUCLEOTIDE SEQUENCE</scope>
    <source>
        <strain evidence="1">NIH/UT8656</strain>
    </source>
</reference>
<evidence type="ECO:0000313" key="1">
    <source>
        <dbReference type="EMBL" id="EHY52547.1"/>
    </source>
</evidence>
<dbReference type="EMBL" id="JH226130">
    <property type="protein sequence ID" value="EHY52547.1"/>
    <property type="molecule type" value="Genomic_DNA"/>
</dbReference>
<dbReference type="RefSeq" id="XP_009153008.1">
    <property type="nucleotide sequence ID" value="XM_009154760.1"/>
</dbReference>
<dbReference type="VEuPathDB" id="FungiDB:HMPREF1120_00758"/>